<name>D4L1R1_9FIRM</name>
<dbReference type="SFLD" id="SFLDS00003">
    <property type="entry name" value="Haloacid_Dehalogenase"/>
    <property type="match status" value="1"/>
</dbReference>
<evidence type="ECO:0000313" key="2">
    <source>
        <dbReference type="Proteomes" id="UP000008953"/>
    </source>
</evidence>
<dbReference type="Gene3D" id="1.10.150.240">
    <property type="entry name" value="Putative phosphatase, domain 2"/>
    <property type="match status" value="1"/>
</dbReference>
<dbReference type="InterPro" id="IPR036412">
    <property type="entry name" value="HAD-like_sf"/>
</dbReference>
<dbReference type="RefSeq" id="WP_015521852.1">
    <property type="nucleotide sequence ID" value="NC_021012.1"/>
</dbReference>
<dbReference type="AlphaFoldDB" id="D4L1R1"/>
<dbReference type="PATRIC" id="fig|718255.3.peg.549"/>
<dbReference type="InterPro" id="IPR023214">
    <property type="entry name" value="HAD_sf"/>
</dbReference>
<sequence length="211" mass="24610">MEQIKNIIFDVGDVLLSYRWKYMLMDYGLSEEEAVRIGTEMFDDPEGLWGLLDLGTVPQQEIIEHYCRKYPADEKVIRWFIGHGEYMPVARPAVWELVHELKKQGYGVYLLSNYSEELFKKHTEYADFMNDIDGLIVSYMVHKAKPDPAIYAALCEKYELNPSECLFFDDRLENVQAAISYGMQAKRVLSKEGLVEDLEKIVQVYKSLQKK</sequence>
<proteinExistence type="predicted"/>
<reference evidence="1 2" key="1">
    <citation type="submission" date="2010-03" db="EMBL/GenBank/DDBJ databases">
        <title>The genome sequence of Roseburia intestinalis XB6B4.</title>
        <authorList>
            <consortium name="metaHIT consortium -- http://www.metahit.eu/"/>
            <person name="Pajon A."/>
            <person name="Turner K."/>
            <person name="Parkhill J."/>
            <person name="Bernalier A."/>
        </authorList>
    </citation>
    <scope>NUCLEOTIDE SEQUENCE [LARGE SCALE GENOMIC DNA]</scope>
    <source>
        <strain evidence="1 2">XB6B4</strain>
    </source>
</reference>
<dbReference type="KEGG" id="rix:RO1_32250"/>
<reference evidence="1 2" key="2">
    <citation type="submission" date="2010-03" db="EMBL/GenBank/DDBJ databases">
        <authorList>
            <person name="Pajon A."/>
        </authorList>
    </citation>
    <scope>NUCLEOTIDE SEQUENCE [LARGE SCALE GENOMIC DNA]</scope>
    <source>
        <strain evidence="1 2">XB6B4</strain>
    </source>
</reference>
<dbReference type="CDD" id="cd02603">
    <property type="entry name" value="HAD_sEH-N_like"/>
    <property type="match status" value="1"/>
</dbReference>
<dbReference type="PANTHER" id="PTHR43611">
    <property type="entry name" value="ALPHA-D-GLUCOSE 1-PHOSPHATE PHOSPHATASE"/>
    <property type="match status" value="1"/>
</dbReference>
<dbReference type="SFLD" id="SFLDG01129">
    <property type="entry name" value="C1.5:_HAD__Beta-PGM__Phosphata"/>
    <property type="match status" value="1"/>
</dbReference>
<dbReference type="InterPro" id="IPR006439">
    <property type="entry name" value="HAD-SF_hydro_IA"/>
</dbReference>
<dbReference type="EMBL" id="FP929050">
    <property type="protein sequence ID" value="CBL13551.1"/>
    <property type="molecule type" value="Genomic_DNA"/>
</dbReference>
<dbReference type="HOGENOM" id="CLU_045011_9_1_9"/>
<dbReference type="Gene3D" id="3.40.50.1000">
    <property type="entry name" value="HAD superfamily/HAD-like"/>
    <property type="match status" value="1"/>
</dbReference>
<dbReference type="NCBIfam" id="TIGR01509">
    <property type="entry name" value="HAD-SF-IA-v3"/>
    <property type="match status" value="1"/>
</dbReference>
<dbReference type="InterPro" id="IPR023198">
    <property type="entry name" value="PGP-like_dom2"/>
</dbReference>
<dbReference type="Proteomes" id="UP000008953">
    <property type="component" value="Chromosome"/>
</dbReference>
<gene>
    <name evidence="1" type="ORF">RO1_32250</name>
</gene>
<protein>
    <submittedName>
        <fullName evidence="1">Haloacid dehalogenase superfamily, subfamily IA, variant 3 with third motif having DD or ED</fullName>
    </submittedName>
</protein>
<accession>D4L1R1</accession>
<dbReference type="SUPFAM" id="SSF56784">
    <property type="entry name" value="HAD-like"/>
    <property type="match status" value="1"/>
</dbReference>
<evidence type="ECO:0000313" key="1">
    <source>
        <dbReference type="EMBL" id="CBL13551.1"/>
    </source>
</evidence>
<dbReference type="PANTHER" id="PTHR43611:SF3">
    <property type="entry name" value="FLAVIN MONONUCLEOTIDE HYDROLASE 1, CHLOROPLATIC"/>
    <property type="match status" value="1"/>
</dbReference>
<dbReference type="PRINTS" id="PR00413">
    <property type="entry name" value="HADHALOGNASE"/>
</dbReference>
<dbReference type="Pfam" id="PF00702">
    <property type="entry name" value="Hydrolase"/>
    <property type="match status" value="1"/>
</dbReference>
<organism evidence="1 2">
    <name type="scientific">Roseburia intestinalis XB6B4</name>
    <dbReference type="NCBI Taxonomy" id="718255"/>
    <lineage>
        <taxon>Bacteria</taxon>
        <taxon>Bacillati</taxon>
        <taxon>Bacillota</taxon>
        <taxon>Clostridia</taxon>
        <taxon>Lachnospirales</taxon>
        <taxon>Lachnospiraceae</taxon>
        <taxon>Roseburia</taxon>
    </lineage>
</organism>